<evidence type="ECO:0008006" key="4">
    <source>
        <dbReference type="Google" id="ProtNLM"/>
    </source>
</evidence>
<proteinExistence type="predicted"/>
<accession>A0ABQ4D226</accession>
<organism evidence="2 3">
    <name type="scientific">Asanoa siamensis</name>
    <dbReference type="NCBI Taxonomy" id="926357"/>
    <lineage>
        <taxon>Bacteria</taxon>
        <taxon>Bacillati</taxon>
        <taxon>Actinomycetota</taxon>
        <taxon>Actinomycetes</taxon>
        <taxon>Micromonosporales</taxon>
        <taxon>Micromonosporaceae</taxon>
        <taxon>Asanoa</taxon>
    </lineage>
</organism>
<name>A0ABQ4D226_9ACTN</name>
<keyword evidence="1" id="KW-0812">Transmembrane</keyword>
<reference evidence="2 3" key="1">
    <citation type="submission" date="2021-01" db="EMBL/GenBank/DDBJ databases">
        <title>Whole genome shotgun sequence of Asanoa siamensis NBRC 107932.</title>
        <authorList>
            <person name="Komaki H."/>
            <person name="Tamura T."/>
        </authorList>
    </citation>
    <scope>NUCLEOTIDE SEQUENCE [LARGE SCALE GENOMIC DNA]</scope>
    <source>
        <strain evidence="2 3">NBRC 107932</strain>
    </source>
</reference>
<comment type="caution">
    <text evidence="2">The sequence shown here is derived from an EMBL/GenBank/DDBJ whole genome shotgun (WGS) entry which is preliminary data.</text>
</comment>
<feature type="transmembrane region" description="Helical" evidence="1">
    <location>
        <begin position="61"/>
        <end position="80"/>
    </location>
</feature>
<dbReference type="Proteomes" id="UP000604117">
    <property type="component" value="Unassembled WGS sequence"/>
</dbReference>
<evidence type="ECO:0000313" key="2">
    <source>
        <dbReference type="EMBL" id="GIF77560.1"/>
    </source>
</evidence>
<feature type="transmembrane region" description="Helical" evidence="1">
    <location>
        <begin position="86"/>
        <end position="105"/>
    </location>
</feature>
<feature type="transmembrane region" description="Helical" evidence="1">
    <location>
        <begin position="37"/>
        <end position="54"/>
    </location>
</feature>
<sequence>MPGPVTVALWFAVTVTAPLVFFEWTHRWEEDQPVSTALWWTVGAAPVLAAALTAGRRRLSAGAVALVLVALSLAVFRWVIPLSGTAPWSTVVVAAGGLTVGGVVVGHRLRARRPRRGGFVVGAVVAVLGALLAQGTVGLGAEDSTVGGGPGPLYGGVGPVATPGPLELPAAGRYAIYAVGFAAHDPDCEVAGGSPVRRVTVPPADYGGDYASYAWVASFEVPRAGTFAFSCRTAAAEEESFVVGDVPEIRGAVASLIHWPLAAILLLGALPGLLVLADATRRRTRSPTGVSRVR</sequence>
<protein>
    <recommendedName>
        <fullName evidence="4">MYXO-CTERM domain-containing protein</fullName>
    </recommendedName>
</protein>
<gene>
    <name evidence="2" type="ORF">Asi02nite_70780</name>
</gene>
<evidence type="ECO:0000313" key="3">
    <source>
        <dbReference type="Proteomes" id="UP000604117"/>
    </source>
</evidence>
<feature type="transmembrane region" description="Helical" evidence="1">
    <location>
        <begin position="257"/>
        <end position="277"/>
    </location>
</feature>
<feature type="transmembrane region" description="Helical" evidence="1">
    <location>
        <begin position="7"/>
        <end position="25"/>
    </location>
</feature>
<keyword evidence="3" id="KW-1185">Reference proteome</keyword>
<dbReference type="EMBL" id="BONE01000094">
    <property type="protein sequence ID" value="GIF77560.1"/>
    <property type="molecule type" value="Genomic_DNA"/>
</dbReference>
<feature type="transmembrane region" description="Helical" evidence="1">
    <location>
        <begin position="117"/>
        <end position="137"/>
    </location>
</feature>
<evidence type="ECO:0000256" key="1">
    <source>
        <dbReference type="SAM" id="Phobius"/>
    </source>
</evidence>
<keyword evidence="1" id="KW-0472">Membrane</keyword>
<keyword evidence="1" id="KW-1133">Transmembrane helix</keyword>